<dbReference type="EMBL" id="CM042009">
    <property type="protein sequence ID" value="KAI3789277.1"/>
    <property type="molecule type" value="Genomic_DNA"/>
</dbReference>
<protein>
    <submittedName>
        <fullName evidence="1">Uncharacterized protein</fullName>
    </submittedName>
</protein>
<gene>
    <name evidence="1" type="ORF">L2E82_02069</name>
</gene>
<comment type="caution">
    <text evidence="1">The sequence shown here is derived from an EMBL/GenBank/DDBJ whole genome shotgun (WGS) entry which is preliminary data.</text>
</comment>
<keyword evidence="2" id="KW-1185">Reference proteome</keyword>
<organism evidence="1 2">
    <name type="scientific">Cichorium intybus</name>
    <name type="common">Chicory</name>
    <dbReference type="NCBI Taxonomy" id="13427"/>
    <lineage>
        <taxon>Eukaryota</taxon>
        <taxon>Viridiplantae</taxon>
        <taxon>Streptophyta</taxon>
        <taxon>Embryophyta</taxon>
        <taxon>Tracheophyta</taxon>
        <taxon>Spermatophyta</taxon>
        <taxon>Magnoliopsida</taxon>
        <taxon>eudicotyledons</taxon>
        <taxon>Gunneridae</taxon>
        <taxon>Pentapetalae</taxon>
        <taxon>asterids</taxon>
        <taxon>campanulids</taxon>
        <taxon>Asterales</taxon>
        <taxon>Asteraceae</taxon>
        <taxon>Cichorioideae</taxon>
        <taxon>Cichorieae</taxon>
        <taxon>Cichoriinae</taxon>
        <taxon>Cichorium</taxon>
    </lineage>
</organism>
<name>A0ACB9H0M7_CICIN</name>
<proteinExistence type="predicted"/>
<evidence type="ECO:0000313" key="2">
    <source>
        <dbReference type="Proteomes" id="UP001055811"/>
    </source>
</evidence>
<evidence type="ECO:0000313" key="1">
    <source>
        <dbReference type="EMBL" id="KAI3789277.1"/>
    </source>
</evidence>
<accession>A0ACB9H0M7</accession>
<reference evidence="1 2" key="2">
    <citation type="journal article" date="2022" name="Mol. Ecol. Resour.">
        <title>The genomes of chicory, endive, great burdock and yacon provide insights into Asteraceae paleo-polyploidization history and plant inulin production.</title>
        <authorList>
            <person name="Fan W."/>
            <person name="Wang S."/>
            <person name="Wang H."/>
            <person name="Wang A."/>
            <person name="Jiang F."/>
            <person name="Liu H."/>
            <person name="Zhao H."/>
            <person name="Xu D."/>
            <person name="Zhang Y."/>
        </authorList>
    </citation>
    <scope>NUCLEOTIDE SEQUENCE [LARGE SCALE GENOMIC DNA]</scope>
    <source>
        <strain evidence="2">cv. Punajuju</strain>
        <tissue evidence="1">Leaves</tissue>
    </source>
</reference>
<dbReference type="Proteomes" id="UP001055811">
    <property type="component" value="Linkage Group LG01"/>
</dbReference>
<sequence>MSLQSGVTPLDKPRIPILPSFLSLNPFEIASASPSPVHDIRRKHPQHRKSPPGSRNRLQHRKIAMSSTLKMDAIRTHRRRRCNSKHCPNRSLLRRDGRIIKWLGSERRWTDFVITSPHRIQLFGV</sequence>
<reference evidence="2" key="1">
    <citation type="journal article" date="2022" name="Mol. Ecol. Resour.">
        <title>The genomes of chicory, endive, great burdock and yacon provide insights into Asteraceae palaeo-polyploidization history and plant inulin production.</title>
        <authorList>
            <person name="Fan W."/>
            <person name="Wang S."/>
            <person name="Wang H."/>
            <person name="Wang A."/>
            <person name="Jiang F."/>
            <person name="Liu H."/>
            <person name="Zhao H."/>
            <person name="Xu D."/>
            <person name="Zhang Y."/>
        </authorList>
    </citation>
    <scope>NUCLEOTIDE SEQUENCE [LARGE SCALE GENOMIC DNA]</scope>
    <source>
        <strain evidence="2">cv. Punajuju</strain>
    </source>
</reference>